<dbReference type="Proteomes" id="UP000639643">
    <property type="component" value="Unassembled WGS sequence"/>
</dbReference>
<dbReference type="Gene3D" id="1.10.510.10">
    <property type="entry name" value="Transferase(Phosphotransferase) domain 1"/>
    <property type="match status" value="1"/>
</dbReference>
<feature type="non-terminal residue" evidence="2">
    <location>
        <position position="1"/>
    </location>
</feature>
<dbReference type="GO" id="GO:0004672">
    <property type="term" value="F:protein kinase activity"/>
    <property type="evidence" value="ECO:0007669"/>
    <property type="project" value="InterPro"/>
</dbReference>
<evidence type="ECO:0000313" key="2">
    <source>
        <dbReference type="EMBL" id="KAF6814214.1"/>
    </source>
</evidence>
<dbReference type="InterPro" id="IPR011009">
    <property type="entry name" value="Kinase-like_dom_sf"/>
</dbReference>
<feature type="domain" description="Protein kinase" evidence="1">
    <location>
        <begin position="1"/>
        <end position="135"/>
    </location>
</feature>
<dbReference type="InterPro" id="IPR000719">
    <property type="entry name" value="Prot_kinase_dom"/>
</dbReference>
<gene>
    <name evidence="2" type="ORF">CMUS01_12682</name>
</gene>
<dbReference type="GO" id="GO:0005524">
    <property type="term" value="F:ATP binding"/>
    <property type="evidence" value="ECO:0007669"/>
    <property type="project" value="InterPro"/>
</dbReference>
<protein>
    <recommendedName>
        <fullName evidence="1">Protein kinase domain-containing protein</fullName>
    </recommendedName>
</protein>
<evidence type="ECO:0000259" key="1">
    <source>
        <dbReference type="PROSITE" id="PS50011"/>
    </source>
</evidence>
<dbReference type="PROSITE" id="PS50011">
    <property type="entry name" value="PROTEIN_KINASE_DOM"/>
    <property type="match status" value="1"/>
</dbReference>
<dbReference type="SUPFAM" id="SSF56112">
    <property type="entry name" value="Protein kinase-like (PK-like)"/>
    <property type="match status" value="1"/>
</dbReference>
<dbReference type="Pfam" id="PF00069">
    <property type="entry name" value="Pkinase"/>
    <property type="match status" value="1"/>
</dbReference>
<dbReference type="AlphaFoldDB" id="A0A8H6JJ86"/>
<proteinExistence type="predicted"/>
<accession>A0A8H6JJ86</accession>
<organism evidence="2 3">
    <name type="scientific">Colletotrichum musicola</name>
    <dbReference type="NCBI Taxonomy" id="2175873"/>
    <lineage>
        <taxon>Eukaryota</taxon>
        <taxon>Fungi</taxon>
        <taxon>Dikarya</taxon>
        <taxon>Ascomycota</taxon>
        <taxon>Pezizomycotina</taxon>
        <taxon>Sordariomycetes</taxon>
        <taxon>Hypocreomycetidae</taxon>
        <taxon>Glomerellales</taxon>
        <taxon>Glomerellaceae</taxon>
        <taxon>Colletotrichum</taxon>
        <taxon>Colletotrichum orchidearum species complex</taxon>
    </lineage>
</organism>
<keyword evidence="3" id="KW-1185">Reference proteome</keyword>
<evidence type="ECO:0000313" key="3">
    <source>
        <dbReference type="Proteomes" id="UP000639643"/>
    </source>
</evidence>
<sequence length="154" mass="17940">SEAQIILSDFGVSFDPSKESRFESYAPLEIRPPEARFEPSRPLSFASNIWSLGCTIWAILRQCSFETNGVPRESRSPWTWNQRFEDSIHEPRREKNMPNVCEEEKADFFAMIRSMHAFRPEERPNAKQVVESHWMRNWAAPAGKIGQPDELLAW</sequence>
<name>A0A8H6JJ86_9PEZI</name>
<dbReference type="OrthoDB" id="5979581at2759"/>
<comment type="caution">
    <text evidence="2">The sequence shown here is derived from an EMBL/GenBank/DDBJ whole genome shotgun (WGS) entry which is preliminary data.</text>
</comment>
<dbReference type="EMBL" id="WIGM01000736">
    <property type="protein sequence ID" value="KAF6814214.1"/>
    <property type="molecule type" value="Genomic_DNA"/>
</dbReference>
<reference evidence="2" key="1">
    <citation type="journal article" date="2020" name="Phytopathology">
        <title>Genome Sequence Resources of Colletotrichum truncatum, C. plurivorum, C. musicola, and C. sojae: Four Species Pathogenic to Soybean (Glycine max).</title>
        <authorList>
            <person name="Rogerio F."/>
            <person name="Boufleur T.R."/>
            <person name="Ciampi-Guillardi M."/>
            <person name="Sukno S.A."/>
            <person name="Thon M.R."/>
            <person name="Massola Junior N.S."/>
            <person name="Baroncelli R."/>
        </authorList>
    </citation>
    <scope>NUCLEOTIDE SEQUENCE</scope>
    <source>
        <strain evidence="2">LFN0074</strain>
    </source>
</reference>